<protein>
    <submittedName>
        <fullName evidence="1">Uncharacterized protein</fullName>
    </submittedName>
</protein>
<dbReference type="EMBL" id="AMCI01008410">
    <property type="protein sequence ID" value="EJW91082.1"/>
    <property type="molecule type" value="Genomic_DNA"/>
</dbReference>
<gene>
    <name evidence="2" type="ORF">EVA_20811</name>
    <name evidence="1" type="ORF">EVA_21055</name>
</gene>
<feature type="non-terminal residue" evidence="1">
    <location>
        <position position="1"/>
    </location>
</feature>
<dbReference type="EMBL" id="AMCI01008572">
    <property type="protein sequence ID" value="EJW90838.1"/>
    <property type="molecule type" value="Genomic_DNA"/>
</dbReference>
<sequence>EVTFCVAVADEYGIIGDSQEFTLLTRRGE</sequence>
<dbReference type="AlphaFoldDB" id="J9F8R7"/>
<accession>J9F8R7</accession>
<proteinExistence type="predicted"/>
<comment type="caution">
    <text evidence="1">The sequence shown here is derived from an EMBL/GenBank/DDBJ whole genome shotgun (WGS) entry which is preliminary data.</text>
</comment>
<organism evidence="1">
    <name type="scientific">gut metagenome</name>
    <dbReference type="NCBI Taxonomy" id="749906"/>
    <lineage>
        <taxon>unclassified sequences</taxon>
        <taxon>metagenomes</taxon>
        <taxon>organismal metagenomes</taxon>
    </lineage>
</organism>
<evidence type="ECO:0000313" key="1">
    <source>
        <dbReference type="EMBL" id="EJW90838.1"/>
    </source>
</evidence>
<reference evidence="1" key="1">
    <citation type="journal article" date="2012" name="PLoS ONE">
        <title>Gene sets for utilization of primary and secondary nutrition supplies in the distal gut of endangered iberian lynx.</title>
        <authorList>
            <person name="Alcaide M."/>
            <person name="Messina E."/>
            <person name="Richter M."/>
            <person name="Bargiela R."/>
            <person name="Peplies J."/>
            <person name="Huws S.A."/>
            <person name="Newbold C.J."/>
            <person name="Golyshin P.N."/>
            <person name="Simon M.A."/>
            <person name="Lopez G."/>
            <person name="Yakimov M.M."/>
            <person name="Ferrer M."/>
        </authorList>
    </citation>
    <scope>NUCLEOTIDE SEQUENCE</scope>
</reference>
<evidence type="ECO:0000313" key="2">
    <source>
        <dbReference type="EMBL" id="EJW91082.1"/>
    </source>
</evidence>
<name>J9F8R7_9ZZZZ</name>